<evidence type="ECO:0000256" key="4">
    <source>
        <dbReference type="ARBA" id="ARBA00022723"/>
    </source>
</evidence>
<dbReference type="PANTHER" id="PTHR10357">
    <property type="entry name" value="ALPHA-AMYLASE FAMILY MEMBER"/>
    <property type="match status" value="1"/>
</dbReference>
<proteinExistence type="inferred from homology"/>
<dbReference type="Proteomes" id="UP000605897">
    <property type="component" value="Unassembled WGS sequence"/>
</dbReference>
<comment type="caution">
    <text evidence="9">The sequence shown here is derived from an EMBL/GenBank/DDBJ whole genome shotgun (WGS) entry which is preliminary data.</text>
</comment>
<evidence type="ECO:0000256" key="7">
    <source>
        <dbReference type="ARBA" id="ARBA00031378"/>
    </source>
</evidence>
<comment type="similarity">
    <text evidence="2">Belongs to the glycosyl hydrolase 13 family. TreS subfamily.</text>
</comment>
<evidence type="ECO:0000313" key="10">
    <source>
        <dbReference type="Proteomes" id="UP000605897"/>
    </source>
</evidence>
<evidence type="ECO:0000259" key="8">
    <source>
        <dbReference type="SMART" id="SM00642"/>
    </source>
</evidence>
<dbReference type="NCBIfam" id="TIGR02456">
    <property type="entry name" value="treS_nterm"/>
    <property type="match status" value="1"/>
</dbReference>
<gene>
    <name evidence="9" type="ORF">GCM10017786_16440</name>
</gene>
<dbReference type="Pfam" id="PF00128">
    <property type="entry name" value="Alpha-amylase"/>
    <property type="match status" value="1"/>
</dbReference>
<dbReference type="InterPro" id="IPR032091">
    <property type="entry name" value="Malt_amylase-like_C"/>
</dbReference>
<dbReference type="SUPFAM" id="SSF51011">
    <property type="entry name" value="Glycosyl hydrolase domain"/>
    <property type="match status" value="1"/>
</dbReference>
<sequence>MEFMDGDARPDAALGLEGIPHTGEAMTPDGMLVEPQAEDFKHAKQAPDNPQWYKGAVFYEVLVRAFTDSNGDGTGDLRGLASRLDYIEWLGVDCLWLPPFYASPLRDGGYDISDFRAVLPEFGTVEDFVYLLDEAHKRGIRVITDLVLNHTSDSHPWFQQSRSDPDGPYGDYYVWSDDDSRYADARIIFVDTETSNWTYDPVRGQFYWHRFFSHQPDLNYENPDVQEAMLDVLRFWLDLGIDGFRLDAVPYLFEQEGTNCENLPRTHEFLKRCRKVVDDEYPGRVLLAEANQWPSDVVEYFGDPATGGDECHMAFHFPLMPRIFMAVRRESRFPISEILAQTPKIPDGCQWGIFLRNHDELTLEMVSDEERDYMYAEYAKDPRMKANIGIRRRLAPLLENDRNQLELFTALLLSLPGSPVLYYGDEIGMGDNIWLGDRDAVRTPMQWTPDRNAGFSGCDPGRIYLPVIMDPVYGYQAINVEAQRDSASSLLNWTRRMIEVRKQHHAFAEGDFVELGGSNPSVLAYKRTWIRPDGRLDIVLCVNNLSRFPQPVELDLSEHHGYTPLELTGGVQFPDIGELPYLLTLPGHGFYWFQLLDADAKARRGE</sequence>
<dbReference type="InterPro" id="IPR013780">
    <property type="entry name" value="Glyco_hydro_b"/>
</dbReference>
<keyword evidence="4" id="KW-0479">Metal-binding</keyword>
<dbReference type="PANTHER" id="PTHR10357:SF219">
    <property type="entry name" value="MALTOSE ALPHA-D-GLUCOSYLTRANSFERASE"/>
    <property type="match status" value="1"/>
</dbReference>
<dbReference type="InterPro" id="IPR006047">
    <property type="entry name" value="GH13_cat_dom"/>
</dbReference>
<dbReference type="Gene3D" id="3.90.400.10">
    <property type="entry name" value="Oligo-1,6-glucosidase, Domain 2"/>
    <property type="match status" value="1"/>
</dbReference>
<dbReference type="SUPFAM" id="SSF51445">
    <property type="entry name" value="(Trans)glycosidases"/>
    <property type="match status" value="1"/>
</dbReference>
<dbReference type="EC" id="5.4.99.16" evidence="3"/>
<name>A0ABQ3IJ39_9PSEU</name>
<accession>A0ABQ3IJ39</accession>
<evidence type="ECO:0000256" key="6">
    <source>
        <dbReference type="ARBA" id="ARBA00023235"/>
    </source>
</evidence>
<dbReference type="Pfam" id="PF16657">
    <property type="entry name" value="Malt_amylase_C"/>
    <property type="match status" value="1"/>
</dbReference>
<dbReference type="InterPro" id="IPR017853">
    <property type="entry name" value="GH"/>
</dbReference>
<evidence type="ECO:0000256" key="1">
    <source>
        <dbReference type="ARBA" id="ARBA00001595"/>
    </source>
</evidence>
<comment type="catalytic activity">
    <reaction evidence="1">
        <text>D-maltose = alpha,alpha-trehalose</text>
        <dbReference type="Rhea" id="RHEA:15145"/>
        <dbReference type="ChEBI" id="CHEBI:16551"/>
        <dbReference type="ChEBI" id="CHEBI:17306"/>
        <dbReference type="EC" id="5.4.99.16"/>
    </reaction>
</comment>
<organism evidence="9 10">
    <name type="scientific">Amycolatopsis deserti</name>
    <dbReference type="NCBI Taxonomy" id="185696"/>
    <lineage>
        <taxon>Bacteria</taxon>
        <taxon>Bacillati</taxon>
        <taxon>Actinomycetota</taxon>
        <taxon>Actinomycetes</taxon>
        <taxon>Pseudonocardiales</taxon>
        <taxon>Pseudonocardiaceae</taxon>
        <taxon>Amycolatopsis</taxon>
    </lineage>
</organism>
<dbReference type="CDD" id="cd11334">
    <property type="entry name" value="AmyAc_TreS"/>
    <property type="match status" value="1"/>
</dbReference>
<dbReference type="InterPro" id="IPR012810">
    <property type="entry name" value="TreS/a-amylase_N"/>
</dbReference>
<dbReference type="InterPro" id="IPR045857">
    <property type="entry name" value="O16G_dom_2"/>
</dbReference>
<dbReference type="Gene3D" id="2.60.40.1180">
    <property type="entry name" value="Golgi alpha-mannosidase II"/>
    <property type="match status" value="1"/>
</dbReference>
<keyword evidence="5" id="KW-0106">Calcium</keyword>
<keyword evidence="6" id="KW-0413">Isomerase</keyword>
<keyword evidence="10" id="KW-1185">Reference proteome</keyword>
<evidence type="ECO:0000256" key="5">
    <source>
        <dbReference type="ARBA" id="ARBA00022837"/>
    </source>
</evidence>
<feature type="domain" description="Glycosyl hydrolase family 13 catalytic" evidence="8">
    <location>
        <begin position="60"/>
        <end position="462"/>
    </location>
</feature>
<evidence type="ECO:0000313" key="9">
    <source>
        <dbReference type="EMBL" id="GHE85201.1"/>
    </source>
</evidence>
<evidence type="ECO:0000256" key="3">
    <source>
        <dbReference type="ARBA" id="ARBA00012619"/>
    </source>
</evidence>
<reference evidence="10" key="1">
    <citation type="journal article" date="2019" name="Int. J. Syst. Evol. Microbiol.">
        <title>The Global Catalogue of Microorganisms (GCM) 10K type strain sequencing project: providing services to taxonomists for standard genome sequencing and annotation.</title>
        <authorList>
            <consortium name="The Broad Institute Genomics Platform"/>
            <consortium name="The Broad Institute Genome Sequencing Center for Infectious Disease"/>
            <person name="Wu L."/>
            <person name="Ma J."/>
        </authorList>
    </citation>
    <scope>NUCLEOTIDE SEQUENCE [LARGE SCALE GENOMIC DNA]</scope>
    <source>
        <strain evidence="10">CGMCC 4.7677</strain>
    </source>
</reference>
<dbReference type="Gene3D" id="3.20.20.80">
    <property type="entry name" value="Glycosidases"/>
    <property type="match status" value="1"/>
</dbReference>
<evidence type="ECO:0000256" key="2">
    <source>
        <dbReference type="ARBA" id="ARBA00005496"/>
    </source>
</evidence>
<protein>
    <recommendedName>
        <fullName evidence="3">maltose alpha-D-glucosyltransferase</fullName>
        <ecNumber evidence="3">5.4.99.16</ecNumber>
    </recommendedName>
    <alternativeName>
        <fullName evidence="7">Maltose alpha-D-glucosyltransferase</fullName>
    </alternativeName>
</protein>
<dbReference type="EMBL" id="BNAU01000001">
    <property type="protein sequence ID" value="GHE85201.1"/>
    <property type="molecule type" value="Genomic_DNA"/>
</dbReference>
<dbReference type="SMART" id="SM00642">
    <property type="entry name" value="Aamy"/>
    <property type="match status" value="1"/>
</dbReference>